<evidence type="ECO:0000256" key="2">
    <source>
        <dbReference type="ARBA" id="ARBA00023002"/>
    </source>
</evidence>
<dbReference type="SUPFAM" id="SSF53720">
    <property type="entry name" value="ALDH-like"/>
    <property type="match status" value="1"/>
</dbReference>
<evidence type="ECO:0000256" key="1">
    <source>
        <dbReference type="ARBA" id="ARBA00009986"/>
    </source>
</evidence>
<evidence type="ECO:0000313" key="4">
    <source>
        <dbReference type="EMBL" id="EOA02908.1"/>
    </source>
</evidence>
<accession>A0AAI9IBH9</accession>
<sequence length="488" mass="52164">MQDVLARLSGKLFIAGQFVEGQGSRLQVRNPARNTPIGDIAVATSAEIDSAVAAAELAWRPWSRQPARVRADALHRLGSLILDDAPTMAQVMTAEQGKPLGEALGEIKKLAEACHFYAEEALRVHGEIIPNDQPGYQSLVMREAIGVVAAITPWNYPAELVGWKLCAGVAAGCAVIIKPSEFTPFTALYIAEKARQAGIPAGIVTVLTGDGASVGLALVQHPSVSKIAFTGSSQTGLRIQQSCPSIKRLSLELGGNCPMLVTRHADLAQAVRGAVRRSFRNMGQICIAINRIYVERAVYADFLEQFATGTRALVIGDGLLHPQADVGSMAQLAPLQKTRVHLQDALEQGARLVAGGTAPDGEQFVQGFFFQPTIVADCTHAMLVMREETFGPLVGVAPFDTLDEAIALANDTPYGLAAYAYTQNLQEIHRCAAELDVGNVAINHVDAGIMNAPYGGRKQSGVGVEHGREGLLEYFQFKHVRLHHGVGV</sequence>
<dbReference type="RefSeq" id="WP_006464867.1">
    <property type="nucleotide sequence ID" value="NZ_AEEC02000037.1"/>
</dbReference>
<reference evidence="4 5" key="1">
    <citation type="journal article" date="2013" name="Front. Microbiol.">
        <title>The genome of the endophytic bacterium H. frisingense GSF30(T) identifies diverse strategies in the Herbaspirillum genus to interact with plants.</title>
        <authorList>
            <person name="Straub D."/>
            <person name="Rothballer M."/>
            <person name="Hartmann A."/>
            <person name="Ludewig U."/>
        </authorList>
    </citation>
    <scope>NUCLEOTIDE SEQUENCE [LARGE SCALE GENOMIC DNA]</scope>
    <source>
        <strain evidence="4 5">GSF30</strain>
    </source>
</reference>
<name>A0AAI9IBH9_9BURK</name>
<dbReference type="FunFam" id="3.40.309.10:FF:000009">
    <property type="entry name" value="Aldehyde dehydrogenase A"/>
    <property type="match status" value="1"/>
</dbReference>
<gene>
    <name evidence="4" type="ORF">HFRIS_020371</name>
</gene>
<dbReference type="FunFam" id="3.40.605.10:FF:000007">
    <property type="entry name" value="NAD/NADP-dependent betaine aldehyde dehydrogenase"/>
    <property type="match status" value="1"/>
</dbReference>
<dbReference type="InterPro" id="IPR015590">
    <property type="entry name" value="Aldehyde_DH_dom"/>
</dbReference>
<dbReference type="InterPro" id="IPR016163">
    <property type="entry name" value="Ald_DH_C"/>
</dbReference>
<dbReference type="Proteomes" id="UP000006772">
    <property type="component" value="Unassembled WGS sequence"/>
</dbReference>
<dbReference type="PANTHER" id="PTHR43353:SF5">
    <property type="entry name" value="SUCCINATE-SEMIALDEHYDE DEHYDROGENASE, MITOCHONDRIAL"/>
    <property type="match status" value="1"/>
</dbReference>
<protein>
    <submittedName>
        <fullName evidence="4">Aldehyde dehydrogenase</fullName>
    </submittedName>
</protein>
<dbReference type="GO" id="GO:0016620">
    <property type="term" value="F:oxidoreductase activity, acting on the aldehyde or oxo group of donors, NAD or NADP as acceptor"/>
    <property type="evidence" value="ECO:0007669"/>
    <property type="project" value="InterPro"/>
</dbReference>
<dbReference type="InterPro" id="IPR016161">
    <property type="entry name" value="Ald_DH/histidinol_DH"/>
</dbReference>
<dbReference type="CDD" id="cd07103">
    <property type="entry name" value="ALDH_F5_SSADH_GabD"/>
    <property type="match status" value="1"/>
</dbReference>
<comment type="caution">
    <text evidence="4">The sequence shown here is derived from an EMBL/GenBank/DDBJ whole genome shotgun (WGS) entry which is preliminary data.</text>
</comment>
<dbReference type="PROSITE" id="PS00070">
    <property type="entry name" value="ALDEHYDE_DEHYDR_CYS"/>
    <property type="match status" value="1"/>
</dbReference>
<dbReference type="InterPro" id="IPR016162">
    <property type="entry name" value="Ald_DH_N"/>
</dbReference>
<dbReference type="Gene3D" id="3.40.309.10">
    <property type="entry name" value="Aldehyde Dehydrogenase, Chain A, domain 2"/>
    <property type="match status" value="1"/>
</dbReference>
<dbReference type="Gene3D" id="3.40.605.10">
    <property type="entry name" value="Aldehyde Dehydrogenase, Chain A, domain 1"/>
    <property type="match status" value="1"/>
</dbReference>
<organism evidence="4 5">
    <name type="scientific">Herbaspirillum frisingense GSF30</name>
    <dbReference type="NCBI Taxonomy" id="864073"/>
    <lineage>
        <taxon>Bacteria</taxon>
        <taxon>Pseudomonadati</taxon>
        <taxon>Pseudomonadota</taxon>
        <taxon>Betaproteobacteria</taxon>
        <taxon>Burkholderiales</taxon>
        <taxon>Oxalobacteraceae</taxon>
        <taxon>Herbaspirillum</taxon>
    </lineage>
</organism>
<evidence type="ECO:0000259" key="3">
    <source>
        <dbReference type="Pfam" id="PF00171"/>
    </source>
</evidence>
<dbReference type="Pfam" id="PF00171">
    <property type="entry name" value="Aldedh"/>
    <property type="match status" value="1"/>
</dbReference>
<dbReference type="AlphaFoldDB" id="A0AAI9IBH9"/>
<dbReference type="PANTHER" id="PTHR43353">
    <property type="entry name" value="SUCCINATE-SEMIALDEHYDE DEHYDROGENASE, MITOCHONDRIAL"/>
    <property type="match status" value="1"/>
</dbReference>
<dbReference type="InterPro" id="IPR050740">
    <property type="entry name" value="Aldehyde_DH_Superfamily"/>
</dbReference>
<dbReference type="InterPro" id="IPR016160">
    <property type="entry name" value="Ald_DH_CS_CYS"/>
</dbReference>
<evidence type="ECO:0000313" key="5">
    <source>
        <dbReference type="Proteomes" id="UP000006772"/>
    </source>
</evidence>
<comment type="similarity">
    <text evidence="1">Belongs to the aldehyde dehydrogenase family.</text>
</comment>
<proteinExistence type="inferred from homology"/>
<feature type="domain" description="Aldehyde dehydrogenase" evidence="3">
    <location>
        <begin position="18"/>
        <end position="480"/>
    </location>
</feature>
<dbReference type="EMBL" id="AEEC02000037">
    <property type="protein sequence ID" value="EOA02908.1"/>
    <property type="molecule type" value="Genomic_DNA"/>
</dbReference>
<keyword evidence="2" id="KW-0560">Oxidoreductase</keyword>